<feature type="region of interest" description="Disordered" evidence="9">
    <location>
        <begin position="153"/>
        <end position="176"/>
    </location>
</feature>
<sequence>MKQILSVLILCMGVSCDQIWVNQVPDYSSLNSCAEPPLSGIVRGQKSGCGALTSYSCFCTASSSHFEGLISTAVLNACPGSTEDADSATEVFSLYCQIGLTATTTSEPTSSETSTTPATSSASKTSAQSTTSGQPNIQTITVPSTLVILVTPPATTSTSTGSQSTAVSSESKTGTSLSGSVLNIVIVLVIAIVLLSIALAFFYWRFRKQRTAHSVQQPAENSHGASSSVSAISHKAPAPYYPEKGDEGSLIELDDRHPHDVYEIQSRKDTTELPVGPRHVAAMVKEPPVHKRVKSRTVRHSAQELL</sequence>
<evidence type="ECO:0000313" key="14">
    <source>
        <dbReference type="Proteomes" id="UP001358417"/>
    </source>
</evidence>
<evidence type="ECO:0000256" key="11">
    <source>
        <dbReference type="SAM" id="SignalP"/>
    </source>
</evidence>
<keyword evidence="5" id="KW-0325">Glycoprotein</keyword>
<comment type="subcellular location">
    <subcellularLocation>
        <location evidence="1">Membrane</location>
        <topology evidence="1">Lipid-anchor</topology>
        <topology evidence="1">GPI-anchor</topology>
    </subcellularLocation>
    <subcellularLocation>
        <location evidence="2">Secreted</location>
    </subcellularLocation>
</comment>
<keyword evidence="10" id="KW-1133">Transmembrane helix</keyword>
<keyword evidence="14" id="KW-1185">Reference proteome</keyword>
<evidence type="ECO:0000256" key="9">
    <source>
        <dbReference type="SAM" id="MobiDB-lite"/>
    </source>
</evidence>
<dbReference type="RefSeq" id="XP_064706303.1">
    <property type="nucleotide sequence ID" value="XM_064846078.1"/>
</dbReference>
<gene>
    <name evidence="13" type="ORF">LTR84_002468</name>
</gene>
<evidence type="ECO:0000256" key="1">
    <source>
        <dbReference type="ARBA" id="ARBA00004589"/>
    </source>
</evidence>
<keyword evidence="10" id="KW-0812">Transmembrane</keyword>
<dbReference type="AlphaFoldDB" id="A0AAV9N9J9"/>
<feature type="domain" description="CFEM" evidence="12">
    <location>
        <begin position="27"/>
        <end position="97"/>
    </location>
</feature>
<evidence type="ECO:0000256" key="7">
    <source>
        <dbReference type="ARBA" id="ARBA00023157"/>
    </source>
</evidence>
<evidence type="ECO:0000256" key="3">
    <source>
        <dbReference type="ARBA" id="ARBA00010031"/>
    </source>
</evidence>
<proteinExistence type="inferred from homology"/>
<feature type="region of interest" description="Disordered" evidence="9">
    <location>
        <begin position="105"/>
        <end position="137"/>
    </location>
</feature>
<feature type="chain" id="PRO_5043720813" description="CFEM domain-containing protein" evidence="11">
    <location>
        <begin position="17"/>
        <end position="306"/>
    </location>
</feature>
<evidence type="ECO:0000256" key="2">
    <source>
        <dbReference type="ARBA" id="ARBA00004613"/>
    </source>
</evidence>
<evidence type="ECO:0000256" key="8">
    <source>
        <dbReference type="ARBA" id="ARBA00023288"/>
    </source>
</evidence>
<comment type="similarity">
    <text evidence="3">Belongs to the RBT5 family.</text>
</comment>
<feature type="compositionally biased region" description="Low complexity" evidence="9">
    <location>
        <begin position="105"/>
        <end position="132"/>
    </location>
</feature>
<evidence type="ECO:0000256" key="4">
    <source>
        <dbReference type="ARBA" id="ARBA00022525"/>
    </source>
</evidence>
<dbReference type="Proteomes" id="UP001358417">
    <property type="component" value="Unassembled WGS sequence"/>
</dbReference>
<feature type="transmembrane region" description="Helical" evidence="10">
    <location>
        <begin position="181"/>
        <end position="204"/>
    </location>
</feature>
<evidence type="ECO:0000256" key="10">
    <source>
        <dbReference type="SAM" id="Phobius"/>
    </source>
</evidence>
<dbReference type="GO" id="GO:0005576">
    <property type="term" value="C:extracellular region"/>
    <property type="evidence" value="ECO:0007669"/>
    <property type="project" value="UniProtKB-SubCell"/>
</dbReference>
<evidence type="ECO:0000313" key="13">
    <source>
        <dbReference type="EMBL" id="KAK5052603.1"/>
    </source>
</evidence>
<reference evidence="13 14" key="1">
    <citation type="submission" date="2023-08" db="EMBL/GenBank/DDBJ databases">
        <title>Black Yeasts Isolated from many extreme environments.</title>
        <authorList>
            <person name="Coleine C."/>
            <person name="Stajich J.E."/>
            <person name="Selbmann L."/>
        </authorList>
    </citation>
    <scope>NUCLEOTIDE SEQUENCE [LARGE SCALE GENOMIC DNA]</scope>
    <source>
        <strain evidence="13 14">CCFEE 5792</strain>
    </source>
</reference>
<dbReference type="Pfam" id="PF05730">
    <property type="entry name" value="CFEM"/>
    <property type="match status" value="1"/>
</dbReference>
<keyword evidence="10" id="KW-0472">Membrane</keyword>
<feature type="compositionally biased region" description="Low complexity" evidence="9">
    <location>
        <begin position="153"/>
        <end position="169"/>
    </location>
</feature>
<dbReference type="GeneID" id="89970676"/>
<keyword evidence="8" id="KW-0449">Lipoprotein</keyword>
<dbReference type="GO" id="GO:0098552">
    <property type="term" value="C:side of membrane"/>
    <property type="evidence" value="ECO:0007669"/>
    <property type="project" value="UniProtKB-KW"/>
</dbReference>
<organism evidence="13 14">
    <name type="scientific">Exophiala bonariae</name>
    <dbReference type="NCBI Taxonomy" id="1690606"/>
    <lineage>
        <taxon>Eukaryota</taxon>
        <taxon>Fungi</taxon>
        <taxon>Dikarya</taxon>
        <taxon>Ascomycota</taxon>
        <taxon>Pezizomycotina</taxon>
        <taxon>Eurotiomycetes</taxon>
        <taxon>Chaetothyriomycetidae</taxon>
        <taxon>Chaetothyriales</taxon>
        <taxon>Herpotrichiellaceae</taxon>
        <taxon>Exophiala</taxon>
    </lineage>
</organism>
<dbReference type="InterPro" id="IPR008427">
    <property type="entry name" value="Extracellular_membr_CFEM_dom"/>
</dbReference>
<keyword evidence="4" id="KW-0964">Secreted</keyword>
<comment type="caution">
    <text evidence="13">The sequence shown here is derived from an EMBL/GenBank/DDBJ whole genome shotgun (WGS) entry which is preliminary data.</text>
</comment>
<keyword evidence="6 11" id="KW-0732">Signal</keyword>
<dbReference type="PROSITE" id="PS51257">
    <property type="entry name" value="PROKAR_LIPOPROTEIN"/>
    <property type="match status" value="1"/>
</dbReference>
<name>A0AAV9N9J9_9EURO</name>
<keyword evidence="5" id="KW-0336">GPI-anchor</keyword>
<evidence type="ECO:0000256" key="6">
    <source>
        <dbReference type="ARBA" id="ARBA00022729"/>
    </source>
</evidence>
<protein>
    <recommendedName>
        <fullName evidence="12">CFEM domain-containing protein</fullName>
    </recommendedName>
</protein>
<dbReference type="EMBL" id="JAVRRD010000013">
    <property type="protein sequence ID" value="KAK5052603.1"/>
    <property type="molecule type" value="Genomic_DNA"/>
</dbReference>
<accession>A0AAV9N9J9</accession>
<evidence type="ECO:0000256" key="5">
    <source>
        <dbReference type="ARBA" id="ARBA00022622"/>
    </source>
</evidence>
<feature type="signal peptide" evidence="11">
    <location>
        <begin position="1"/>
        <end position="16"/>
    </location>
</feature>
<evidence type="ECO:0000259" key="12">
    <source>
        <dbReference type="Pfam" id="PF05730"/>
    </source>
</evidence>
<keyword evidence="7" id="KW-1015">Disulfide bond</keyword>